<dbReference type="GO" id="GO:0007062">
    <property type="term" value="P:sister chromatid cohesion"/>
    <property type="evidence" value="ECO:0007669"/>
    <property type="project" value="UniProtKB-ARBA"/>
</dbReference>
<feature type="region of interest" description="Disordered" evidence="1">
    <location>
        <begin position="1"/>
        <end position="122"/>
    </location>
</feature>
<gene>
    <name evidence="3" type="ORF">CPB83DRAFT_905228</name>
</gene>
<dbReference type="GO" id="GO:0000785">
    <property type="term" value="C:chromatin"/>
    <property type="evidence" value="ECO:0007669"/>
    <property type="project" value="TreeGrafter"/>
</dbReference>
<dbReference type="PANTHER" id="PTHR11199:SF0">
    <property type="entry name" value="LD34181P-RELATED"/>
    <property type="match status" value="1"/>
</dbReference>
<feature type="compositionally biased region" description="Polar residues" evidence="1">
    <location>
        <begin position="1"/>
        <end position="12"/>
    </location>
</feature>
<dbReference type="GO" id="GO:0003682">
    <property type="term" value="F:chromatin binding"/>
    <property type="evidence" value="ECO:0007669"/>
    <property type="project" value="TreeGrafter"/>
</dbReference>
<comment type="caution">
    <text evidence="3">The sequence shown here is derived from an EMBL/GenBank/DDBJ whole genome shotgun (WGS) entry which is preliminary data.</text>
</comment>
<feature type="compositionally biased region" description="Basic residues" evidence="1">
    <location>
        <begin position="1006"/>
        <end position="1015"/>
    </location>
</feature>
<feature type="compositionally biased region" description="Basic residues" evidence="1">
    <location>
        <begin position="1308"/>
        <end position="1319"/>
    </location>
</feature>
<dbReference type="EMBL" id="MU157839">
    <property type="protein sequence ID" value="KAF9530593.1"/>
    <property type="molecule type" value="Genomic_DNA"/>
</dbReference>
<dbReference type="InterPro" id="IPR039662">
    <property type="entry name" value="Cohesin_Scc3/SA"/>
</dbReference>
<dbReference type="Gene3D" id="1.25.10.10">
    <property type="entry name" value="Leucine-rich Repeat Variant"/>
    <property type="match status" value="1"/>
</dbReference>
<feature type="region of interest" description="Disordered" evidence="1">
    <location>
        <begin position="306"/>
        <end position="332"/>
    </location>
</feature>
<dbReference type="InterPro" id="IPR056396">
    <property type="entry name" value="HEAT_SCC3-SA"/>
</dbReference>
<evidence type="ECO:0000256" key="1">
    <source>
        <dbReference type="SAM" id="MobiDB-lite"/>
    </source>
</evidence>
<dbReference type="InterPro" id="IPR020839">
    <property type="entry name" value="SCD"/>
</dbReference>
<protein>
    <recommendedName>
        <fullName evidence="2">SCD domain-containing protein</fullName>
    </recommendedName>
</protein>
<dbReference type="InterPro" id="IPR013721">
    <property type="entry name" value="STAG"/>
</dbReference>
<dbReference type="GO" id="GO:0005634">
    <property type="term" value="C:nucleus"/>
    <property type="evidence" value="ECO:0007669"/>
    <property type="project" value="TreeGrafter"/>
</dbReference>
<dbReference type="InterPro" id="IPR011989">
    <property type="entry name" value="ARM-like"/>
</dbReference>
<dbReference type="Pfam" id="PF08514">
    <property type="entry name" value="STAG"/>
    <property type="match status" value="1"/>
</dbReference>
<feature type="domain" description="SCD" evidence="2">
    <location>
        <begin position="350"/>
        <end position="435"/>
    </location>
</feature>
<name>A0A9P6EKM8_9AGAR</name>
<organism evidence="3 4">
    <name type="scientific">Crepidotus variabilis</name>
    <dbReference type="NCBI Taxonomy" id="179855"/>
    <lineage>
        <taxon>Eukaryota</taxon>
        <taxon>Fungi</taxon>
        <taxon>Dikarya</taxon>
        <taxon>Basidiomycota</taxon>
        <taxon>Agaricomycotina</taxon>
        <taxon>Agaricomycetes</taxon>
        <taxon>Agaricomycetidae</taxon>
        <taxon>Agaricales</taxon>
        <taxon>Agaricineae</taxon>
        <taxon>Crepidotaceae</taxon>
        <taxon>Crepidotus</taxon>
    </lineage>
</organism>
<evidence type="ECO:0000259" key="2">
    <source>
        <dbReference type="PROSITE" id="PS51425"/>
    </source>
</evidence>
<feature type="region of interest" description="Disordered" evidence="1">
    <location>
        <begin position="978"/>
        <end position="1018"/>
    </location>
</feature>
<feature type="compositionally biased region" description="Acidic residues" evidence="1">
    <location>
        <begin position="41"/>
        <end position="69"/>
    </location>
</feature>
<accession>A0A9P6EKM8</accession>
<evidence type="ECO:0000313" key="3">
    <source>
        <dbReference type="EMBL" id="KAF9530593.1"/>
    </source>
</evidence>
<feature type="region of interest" description="Disordered" evidence="1">
    <location>
        <begin position="606"/>
        <end position="627"/>
    </location>
</feature>
<dbReference type="SUPFAM" id="SSF48371">
    <property type="entry name" value="ARM repeat"/>
    <property type="match status" value="1"/>
</dbReference>
<dbReference type="PANTHER" id="PTHR11199">
    <property type="entry name" value="STROMAL ANTIGEN"/>
    <property type="match status" value="1"/>
</dbReference>
<dbReference type="GO" id="GO:0008278">
    <property type="term" value="C:cohesin complex"/>
    <property type="evidence" value="ECO:0007669"/>
    <property type="project" value="TreeGrafter"/>
</dbReference>
<dbReference type="Proteomes" id="UP000807306">
    <property type="component" value="Unassembled WGS sequence"/>
</dbReference>
<sequence length="1405" mass="157870">MSEPQPESSGPRRSQRDKKIAKPFASAPNNSRSRKRKREETDTDNDAVSDTDDVEQPESGEEGDIDVDDEEHKIPKARKSKGKSPTKAKSTPAVKKPRADKSSLPKAPKPKARRGRKFKEGQDVYDADQVAKDTRISADNPLFNAIMNPASALQSSAEDFLESLEQSPGIALAELINLILRACGCNDSVDADQTLDFDGIVSTLDDFTEVLKQENSPVYPLTSKLPVFKRFRKSLSEWIERLIISASDLGLLYTSQLMETLQQWVVSMSSSQIRSFRHTATVVALEAETALCDVAAAVDKESHLVARQREGEKKRKGKGGNPQLDAKSKEVKNRQHKLKAYIKEFVDGVFVHRFRDLDPHIRAECVRSIGLWLKKYPEHFLDANYLRYIGWVLSDSNNHVRLEAVKSLSGVYDQTDYLHSVTNFTERFKARLLEMATSDIDLAIRVAVIQVLGDIEIHFPLEEEEKEKLCLLLFDEEPRVRKAVSSFVRAIWEEELEEKLAGKNKPTDTDKNRIGIKVLSQLLVKWNKALDHLSGDTAESEIGEEDTADINDGEKQSKKRKELVALFAAGDRGRVALAVEALWDDVEPVSDWEGLLELLLLDHSANDDEDQNGQASRGRNKTNGKKNTHDFQVDEAWRLEEAEESILLEVLVTVLRLAKEVSTSGKKGEDETVSNDITRELIKGLPRLFIKHQSDQNRIAEVLVLPTLMNLDLYLEMRMITAYSSLWDDVVKQFTSHSSTKVLGHAMVTVRYFMAATSLSNTNSTKILELEDELSTQLRDTIAGREEIEIASFSEDEVLALSAWCLRFNVLAGARNMTSWTEEDEGGKQSSAWDIVSALVERGRLGYREEETMVERALNVLMLHVMWKTKGLSVEDEPTPEEVRYKEVLIEQRDSLLEKLSEFAVSTQSNTVEGVKRAAFKHLLDLHVLFSPANAVSSNNQSLPIATLSITLDDEMQFRCAGYVQAEIERYAEFLDDETPEDENSEHSDAGSDEDADSAKDNTIHVKPRRRKKVHKESQLSDRDILEREYLFIDIVSTFLRAIRAGSIHIQHGAVVLAHFGRLEVAFDTCSRVVVDVLREESLMKDDPDLIVAVISHAIQEAHTLVFDGLVRDETNGVQLAKLLSTCFVVRGSQLSVLRRLPDQHIVQVQTNLLSWINKRIAGYEKNKNKKGLKNAVLFFRVLMPLLSGLRSRDALKVKAHMDQVLEEAKVEITSTAKVWEPQRAYEKRLTAIMAKDNPQAPKPRKGKKKTTSGAASEDETDGERTNDEDLPNAPRRKSRRVTRANPVGEDEHEHTADEQEAPVTPKSKPRPRPVKRSKTPSEASGDAEMSLPGSPIDPLTPSEEGQEADEPEIRAEPHLPTPKSARKRARTPEDADEPPVNGADDVPGSPDEVEIQIRRKRVRH</sequence>
<evidence type="ECO:0000313" key="4">
    <source>
        <dbReference type="Proteomes" id="UP000807306"/>
    </source>
</evidence>
<dbReference type="Pfam" id="PF21581">
    <property type="entry name" value="SCD"/>
    <property type="match status" value="1"/>
</dbReference>
<feature type="compositionally biased region" description="Basic residues" evidence="1">
    <location>
        <begin position="108"/>
        <end position="117"/>
    </location>
</feature>
<proteinExistence type="predicted"/>
<dbReference type="PROSITE" id="PS51425">
    <property type="entry name" value="SCD"/>
    <property type="match status" value="1"/>
</dbReference>
<feature type="compositionally biased region" description="Basic residues" evidence="1">
    <location>
        <begin position="75"/>
        <end position="86"/>
    </location>
</feature>
<keyword evidence="4" id="KW-1185">Reference proteome</keyword>
<dbReference type="Pfam" id="PF24571">
    <property type="entry name" value="HEAT_SCC3-SA"/>
    <property type="match status" value="1"/>
</dbReference>
<dbReference type="InterPro" id="IPR016024">
    <property type="entry name" value="ARM-type_fold"/>
</dbReference>
<feature type="region of interest" description="Disordered" evidence="1">
    <location>
        <begin position="1232"/>
        <end position="1405"/>
    </location>
</feature>
<dbReference type="OrthoDB" id="498590at2759"/>
<reference evidence="3" key="1">
    <citation type="submission" date="2020-11" db="EMBL/GenBank/DDBJ databases">
        <authorList>
            <consortium name="DOE Joint Genome Institute"/>
            <person name="Ahrendt S."/>
            <person name="Riley R."/>
            <person name="Andreopoulos W."/>
            <person name="Labutti K."/>
            <person name="Pangilinan J."/>
            <person name="Ruiz-Duenas F.J."/>
            <person name="Barrasa J.M."/>
            <person name="Sanchez-Garcia M."/>
            <person name="Camarero S."/>
            <person name="Miyauchi S."/>
            <person name="Serrano A."/>
            <person name="Linde D."/>
            <person name="Babiker R."/>
            <person name="Drula E."/>
            <person name="Ayuso-Fernandez I."/>
            <person name="Pacheco R."/>
            <person name="Padilla G."/>
            <person name="Ferreira P."/>
            <person name="Barriuso J."/>
            <person name="Kellner H."/>
            <person name="Castanera R."/>
            <person name="Alfaro M."/>
            <person name="Ramirez L."/>
            <person name="Pisabarro A.G."/>
            <person name="Kuo A."/>
            <person name="Tritt A."/>
            <person name="Lipzen A."/>
            <person name="He G."/>
            <person name="Yan M."/>
            <person name="Ng V."/>
            <person name="Cullen D."/>
            <person name="Martin F."/>
            <person name="Rosso M.-N."/>
            <person name="Henrissat B."/>
            <person name="Hibbett D."/>
            <person name="Martinez A.T."/>
            <person name="Grigoriev I.V."/>
        </authorList>
    </citation>
    <scope>NUCLEOTIDE SEQUENCE</scope>
    <source>
        <strain evidence="3">CBS 506.95</strain>
    </source>
</reference>